<evidence type="ECO:0000259" key="2">
    <source>
        <dbReference type="Pfam" id="PF00004"/>
    </source>
</evidence>
<feature type="domain" description="DUF7902" evidence="4">
    <location>
        <begin position="611"/>
        <end position="695"/>
    </location>
</feature>
<gene>
    <name evidence="5" type="ORF">N800_05735</name>
</gene>
<feature type="domain" description="DUF3686" evidence="3">
    <location>
        <begin position="44"/>
        <end position="490"/>
    </location>
</feature>
<dbReference type="InterPro" id="IPR027417">
    <property type="entry name" value="P-loop_NTPase"/>
</dbReference>
<keyword evidence="6" id="KW-1185">Reference proteome</keyword>
<reference evidence="5 6" key="1">
    <citation type="submission" date="2013-08" db="EMBL/GenBank/DDBJ databases">
        <title>Genome sequencing of Lysobacter.</title>
        <authorList>
            <person name="Zhang S."/>
            <person name="Wang G."/>
        </authorList>
    </citation>
    <scope>NUCLEOTIDE SEQUENCE [LARGE SCALE GENOMIC DNA]</scope>
    <source>
        <strain evidence="5 6">GH1-9</strain>
    </source>
</reference>
<dbReference type="InterPro" id="IPR057224">
    <property type="entry name" value="DUF7902"/>
</dbReference>
<dbReference type="Pfam" id="PF25472">
    <property type="entry name" value="DUF7902"/>
    <property type="match status" value="1"/>
</dbReference>
<dbReference type="InterPro" id="IPR003959">
    <property type="entry name" value="ATPase_AAA_core"/>
</dbReference>
<dbReference type="EMBL" id="AVPU01000017">
    <property type="protein sequence ID" value="KGM54074.1"/>
    <property type="molecule type" value="Genomic_DNA"/>
</dbReference>
<dbReference type="Pfam" id="PF12458">
    <property type="entry name" value="DUF3686"/>
    <property type="match status" value="1"/>
</dbReference>
<dbReference type="Gene3D" id="3.40.50.300">
    <property type="entry name" value="P-loop containing nucleotide triphosphate hydrolases"/>
    <property type="match status" value="1"/>
</dbReference>
<proteinExistence type="predicted"/>
<dbReference type="RefSeq" id="WP_084087487.1">
    <property type="nucleotide sequence ID" value="NZ_AVPU01000017.1"/>
</dbReference>
<dbReference type="InterPro" id="IPR020958">
    <property type="entry name" value="DUF3686"/>
</dbReference>
<feature type="region of interest" description="Disordered" evidence="1">
    <location>
        <begin position="1733"/>
        <end position="1772"/>
    </location>
</feature>
<dbReference type="Proteomes" id="UP000029998">
    <property type="component" value="Unassembled WGS sequence"/>
</dbReference>
<dbReference type="STRING" id="1385517.N800_05735"/>
<dbReference type="OrthoDB" id="9814769at2"/>
<dbReference type="GO" id="GO:0005524">
    <property type="term" value="F:ATP binding"/>
    <property type="evidence" value="ECO:0007669"/>
    <property type="project" value="InterPro"/>
</dbReference>
<dbReference type="SUPFAM" id="SSF52540">
    <property type="entry name" value="P-loop containing nucleoside triphosphate hydrolases"/>
    <property type="match status" value="1"/>
</dbReference>
<protein>
    <submittedName>
        <fullName evidence="5">DNA repair protein</fullName>
    </submittedName>
</protein>
<evidence type="ECO:0000313" key="5">
    <source>
        <dbReference type="EMBL" id="KGM54074.1"/>
    </source>
</evidence>
<evidence type="ECO:0000259" key="3">
    <source>
        <dbReference type="Pfam" id="PF12458"/>
    </source>
</evidence>
<evidence type="ECO:0000256" key="1">
    <source>
        <dbReference type="SAM" id="MobiDB-lite"/>
    </source>
</evidence>
<dbReference type="eggNOG" id="COG0714">
    <property type="taxonomic scope" value="Bacteria"/>
</dbReference>
<name>A0A0A0EU65_9GAMM</name>
<dbReference type="GO" id="GO:0016887">
    <property type="term" value="F:ATP hydrolysis activity"/>
    <property type="evidence" value="ECO:0007669"/>
    <property type="project" value="InterPro"/>
</dbReference>
<sequence>MSPIAPDAPRSETVSEAQQVDQAVAQGGAYEVLSKRLGEQGARLRAAAEALNRERLDEFGSSQLEVIGRLRIRTENNCIGRDVVQVGELLLFGYNVFIGLKTTTRIEDVFGLYRLASTTDGFDVEPVNHAGSFLADAQFVRDFTELYAYYKDARLLQLVVRDGKLLAAFQIGERISDVRVFRWALTAQGEATYIDARGERDLTMPTPFDFEWTRATRELMVNGRHPHLNVLDTLFVETTGGDLTIKVENNTETGQGIHAEPVDDKTQSLDDAAFDYARVGSLILLKVLPYRETAWRGFIYNTLTGKVQRNDAILQACVQLPEDHGIIFPGGYYLQNGEHKAFDAGMDGMQFKRAVRSPNGEDVLYVFYEREAGRSALFVYNMIQRHLQNPVFGHGYARLADGRMVIFHAEGDGATRIHPMQVWQTPFVSDEFAATRPPGNSYLGRLGNAELVRGLSNLLNLSREIESPEVSVQRYQLLTQNTRRLFDAHHWIDDAHCGGAATLLREIAATGEAVLDEFEKVEGIRRQSEQAMAEARHDHTALLSRLLPESWSQVQEFVEALNAITRLRGRLLTIRDYRYVDVMAIDAMGAELLGQHERIGAATGEFLAGEKALVPLAERLATFDSQAQEAETAKVLAKALEALQGMATDLDMLSELMATLKVDDAVQRTRVVEAISGLYGRLNQARARAELRRKSLGSAEAVAQFGAQFTLFGQSITSALGLATDPERADEQLSRLMVQLEELESQFGEHEQFLGDILTKREELLDTFESHKQALLDDRQRKAQSVLDAANRILSGLNKRAEKFSTPDELNAFFAGDALILKLRELATRLRELKDSVKADDVEARLKGARDQAIRVLRDRADLFEGGGNVIKLGRHRFSVNTQPLDLTILPRGDHLALHLTGTDFMAPIDNPELGALREYWQVSLESESPTLYRAEYLVGELFAAANAGTDGLDRDALQRLSADPDALAKAVRDFAAPRYREGYERGIHDHDATLILRAFLAQHSAAGTLIHPPAPRALAALFMAVHRQAPDVAEWAGRLTSAKAMQALFGASSSLDVALSEMAGRLIEFVDASGLAFDASAAQAAASYLADELTAPNDGFALSRYARELAEGLAHRMREVDLETPFLRTLVQLAARPGARWQHVVHWLEALCRDPAMAPLAGYIPEAAAWIVTRDTLEFRDSAVPLITTISGLLGEHPRIRDGRLTLAADDLLARLHAHREQFLPGVRHYHAVRQDIATREREVLRLTEFQARPLSSFVRNRLISEIYLPIIGDNLAKQMGTVGENKRSDLMGLLMMISPPGYGKTTLMEYVANRLGLIFMKINGPALGHEVRSLDPEQAPDATSKQELEKLNLALEMGNNVMLYVDDIQHTHPEFLQKFISLCDGTRRIEGVWKGRTRTYDMRGKKFCVVMAGNPYTESGEVFKIPDMLANRADIYNLGDVLGGMEEAFMLSYIENSLTSSPVLAPLATRDLKDLYVFVDKAMGRDVSTNELAHAYSAAEVNEIVATLERIIKVRDVVYRVNQQYITSAAQADKYRTEPPFKLQGSYRNMNKLVEKISAVMNEAELQQLVADHYLGEAQLLTTGAEENLLKLKELRGVLNVDEQARWEQIKRDFLRNKAMGADDADVGGRLVAQLADIAGGLQAIGDGARAEPTTAAPPAPWEDILRLLQRVVEQRAVVATPAEVAPPGTNSMPAPELALLLETVRSSQRAQAEVGSALRQLADAIRASVPANPVEVEPGTGRSRGPHRPTPVEAPLDQALAQMGGEPTS</sequence>
<organism evidence="5 6">
    <name type="scientific">Lysobacter daejeonensis GH1-9</name>
    <dbReference type="NCBI Taxonomy" id="1385517"/>
    <lineage>
        <taxon>Bacteria</taxon>
        <taxon>Pseudomonadati</taxon>
        <taxon>Pseudomonadota</taxon>
        <taxon>Gammaproteobacteria</taxon>
        <taxon>Lysobacterales</taxon>
        <taxon>Lysobacteraceae</taxon>
        <taxon>Aerolutibacter</taxon>
    </lineage>
</organism>
<evidence type="ECO:0000259" key="4">
    <source>
        <dbReference type="Pfam" id="PF25472"/>
    </source>
</evidence>
<feature type="domain" description="ATPase AAA-type core" evidence="2">
    <location>
        <begin position="1297"/>
        <end position="1374"/>
    </location>
</feature>
<accession>A0A0A0EU65</accession>
<evidence type="ECO:0000313" key="6">
    <source>
        <dbReference type="Proteomes" id="UP000029998"/>
    </source>
</evidence>
<dbReference type="Pfam" id="PF00004">
    <property type="entry name" value="AAA"/>
    <property type="match status" value="1"/>
</dbReference>
<comment type="caution">
    <text evidence="5">The sequence shown here is derived from an EMBL/GenBank/DDBJ whole genome shotgun (WGS) entry which is preliminary data.</text>
</comment>